<evidence type="ECO:0000256" key="1">
    <source>
        <dbReference type="SAM" id="MobiDB-lite"/>
    </source>
</evidence>
<comment type="caution">
    <text evidence="3">The sequence shown here is derived from an EMBL/GenBank/DDBJ whole genome shotgun (WGS) entry which is preliminary data.</text>
</comment>
<gene>
    <name evidence="3" type="ORF">HK103_005922</name>
</gene>
<feature type="region of interest" description="Disordered" evidence="1">
    <location>
        <begin position="180"/>
        <end position="224"/>
    </location>
</feature>
<accession>A0AAD5YAR1</accession>
<evidence type="ECO:0000313" key="3">
    <source>
        <dbReference type="EMBL" id="KAJ3261314.1"/>
    </source>
</evidence>
<evidence type="ECO:0000259" key="2">
    <source>
        <dbReference type="Pfam" id="PF00505"/>
    </source>
</evidence>
<protein>
    <recommendedName>
        <fullName evidence="2">HMG box domain-containing protein</fullName>
    </recommendedName>
</protein>
<dbReference type="SUPFAM" id="SSF47095">
    <property type="entry name" value="HMG-box"/>
    <property type="match status" value="1"/>
</dbReference>
<dbReference type="AlphaFoldDB" id="A0AAD5YAR1"/>
<proteinExistence type="predicted"/>
<feature type="region of interest" description="Disordered" evidence="1">
    <location>
        <begin position="362"/>
        <end position="396"/>
    </location>
</feature>
<dbReference type="Gene3D" id="1.10.30.10">
    <property type="entry name" value="High mobility group box domain"/>
    <property type="match status" value="1"/>
</dbReference>
<feature type="compositionally biased region" description="Polar residues" evidence="1">
    <location>
        <begin position="366"/>
        <end position="377"/>
    </location>
</feature>
<reference evidence="3" key="1">
    <citation type="submission" date="2020-05" db="EMBL/GenBank/DDBJ databases">
        <title>Phylogenomic resolution of chytrid fungi.</title>
        <authorList>
            <person name="Stajich J.E."/>
            <person name="Amses K."/>
            <person name="Simmons R."/>
            <person name="Seto K."/>
            <person name="Myers J."/>
            <person name="Bonds A."/>
            <person name="Quandt C.A."/>
            <person name="Barry K."/>
            <person name="Liu P."/>
            <person name="Grigoriev I."/>
            <person name="Longcore J.E."/>
            <person name="James T.Y."/>
        </authorList>
    </citation>
    <scope>NUCLEOTIDE SEQUENCE</scope>
    <source>
        <strain evidence="3">PLAUS21</strain>
    </source>
</reference>
<dbReference type="Pfam" id="PF00505">
    <property type="entry name" value="HMG_box"/>
    <property type="match status" value="1"/>
</dbReference>
<dbReference type="InterPro" id="IPR009071">
    <property type="entry name" value="HMG_box_dom"/>
</dbReference>
<name>A0AAD5YAR1_9FUNG</name>
<feature type="domain" description="HMG box" evidence="2">
    <location>
        <begin position="4"/>
        <end position="47"/>
    </location>
</feature>
<dbReference type="EMBL" id="JADGKB010000006">
    <property type="protein sequence ID" value="KAJ3261314.1"/>
    <property type="molecule type" value="Genomic_DNA"/>
</dbReference>
<dbReference type="Proteomes" id="UP001210925">
    <property type="component" value="Unassembled WGS sequence"/>
</dbReference>
<organism evidence="3 4">
    <name type="scientific">Boothiomyces macroporosus</name>
    <dbReference type="NCBI Taxonomy" id="261099"/>
    <lineage>
        <taxon>Eukaryota</taxon>
        <taxon>Fungi</taxon>
        <taxon>Fungi incertae sedis</taxon>
        <taxon>Chytridiomycota</taxon>
        <taxon>Chytridiomycota incertae sedis</taxon>
        <taxon>Chytridiomycetes</taxon>
        <taxon>Rhizophydiales</taxon>
        <taxon>Terramycetaceae</taxon>
        <taxon>Boothiomyces</taxon>
    </lineage>
</organism>
<evidence type="ECO:0000313" key="4">
    <source>
        <dbReference type="Proteomes" id="UP001210925"/>
    </source>
</evidence>
<feature type="compositionally biased region" description="Polar residues" evidence="1">
    <location>
        <begin position="180"/>
        <end position="193"/>
    </location>
</feature>
<dbReference type="InterPro" id="IPR036910">
    <property type="entry name" value="HMG_box_dom_sf"/>
</dbReference>
<sequence length="416" mass="46875">MTITAWTIYKKVNSDKLKTENPGLSKLNINRMLSQNYKKLSPSEKRQLLIDYQDVKTEPVEESIKEPIFPQTPPLPHLMCCQSYFPHFNQYCNFQPPYQFPLELYDAPLNVNHQPTIDLQSTDMLIKVDTSVFKNRSQSFNEQYLNKKIEGYQVLSPRLFGIEYVDTQLQASKLVEPASNTEILNPTPNNTVGSAPKKRKRKPKDKVQKSKEPAVKLEQPDIPPKVGRKKKMLVKVAIPQLSNTEVETNQNVNSAIPEVNPQKLTANCNQIIDQSDIQDTKSITNSNDLPAANAIGEANVLTSSIIQGKYNIIIDAQAVPENNNGSRESNELLNDPLESPLMQTLDPIEVLLEPIPLQMINPPSPQDITVPSITIQEPNDPPVQQPQETQTKKFPKSPSAIFDQFLEQTLFDSVVP</sequence>
<feature type="compositionally biased region" description="Basic and acidic residues" evidence="1">
    <location>
        <begin position="205"/>
        <end position="219"/>
    </location>
</feature>
<keyword evidence="4" id="KW-1185">Reference proteome</keyword>